<comment type="subcellular location">
    <subcellularLocation>
        <location evidence="1">Cell membrane</location>
        <topology evidence="1">Multi-pass membrane protein</topology>
    </subcellularLocation>
</comment>
<dbReference type="AlphaFoldDB" id="A0A537K6N1"/>
<dbReference type="CDD" id="cd17355">
    <property type="entry name" value="MFS_YcxA_like"/>
    <property type="match status" value="1"/>
</dbReference>
<dbReference type="SUPFAM" id="SSF103473">
    <property type="entry name" value="MFS general substrate transporter"/>
    <property type="match status" value="1"/>
</dbReference>
<dbReference type="Gene3D" id="1.20.1250.20">
    <property type="entry name" value="MFS general substrate transporter like domains"/>
    <property type="match status" value="2"/>
</dbReference>
<feature type="transmembrane region" description="Helical" evidence="5">
    <location>
        <begin position="163"/>
        <end position="183"/>
    </location>
</feature>
<dbReference type="InterPro" id="IPR020846">
    <property type="entry name" value="MFS_dom"/>
</dbReference>
<dbReference type="Proteomes" id="UP000318509">
    <property type="component" value="Unassembled WGS sequence"/>
</dbReference>
<feature type="transmembrane region" description="Helical" evidence="5">
    <location>
        <begin position="338"/>
        <end position="362"/>
    </location>
</feature>
<dbReference type="GO" id="GO:0005886">
    <property type="term" value="C:plasma membrane"/>
    <property type="evidence" value="ECO:0007669"/>
    <property type="project" value="UniProtKB-SubCell"/>
</dbReference>
<feature type="transmembrane region" description="Helical" evidence="5">
    <location>
        <begin position="133"/>
        <end position="157"/>
    </location>
</feature>
<feature type="transmembrane region" description="Helical" evidence="5">
    <location>
        <begin position="278"/>
        <end position="299"/>
    </location>
</feature>
<feature type="transmembrane region" description="Helical" evidence="5">
    <location>
        <begin position="70"/>
        <end position="91"/>
    </location>
</feature>
<dbReference type="InterPro" id="IPR050327">
    <property type="entry name" value="Proton-linked_MCT"/>
</dbReference>
<dbReference type="InterPro" id="IPR011701">
    <property type="entry name" value="MFS"/>
</dbReference>
<keyword evidence="3 5" id="KW-1133">Transmembrane helix</keyword>
<evidence type="ECO:0000256" key="3">
    <source>
        <dbReference type="ARBA" id="ARBA00022989"/>
    </source>
</evidence>
<name>A0A537K6N1_9BACT</name>
<sequence>MPSPYRWVIVGLGGLMGCVAIGAMFSLAVLLGPISAATGWSRAAISSAMTLDFLVMGFAGFAWGAASDRLGTRVVVLTGAIILGAGLWLASRATSPLMFQLGFGVFVGVACGAFIAPMIAAVTAWFDTQRALAVSLVSAGMGMAPMTMSPFAAWLVSHYDWRTALAVLGCLAWVFLIPAALLVRQPPRTDHATAAAAMDAGRPVPRVKAALLSVPFIVLGMTFFLCCAAHSGPLFHFVSYAITCGVPMMAAVSIYSVEGLAGLGGRLLLGVAADRLGVKPVLIGGLFVQSLAIQGYMLASRQSEFYLLGIVFGTAYSGVMPLYAVLAREYFDQRIMGTVFGAAIMLSSVGMALGPVAGGWIFDTYHDYRWLYLSSTAIALAATAVAFTFPPLPRAQPKLIMPGSRVRVPPFPPIKSA</sequence>
<keyword evidence="4 5" id="KW-0472">Membrane</keyword>
<protein>
    <submittedName>
        <fullName evidence="7">MFS transporter</fullName>
    </submittedName>
</protein>
<evidence type="ECO:0000256" key="5">
    <source>
        <dbReference type="SAM" id="Phobius"/>
    </source>
</evidence>
<evidence type="ECO:0000313" key="7">
    <source>
        <dbReference type="EMBL" id="TMI91421.1"/>
    </source>
</evidence>
<keyword evidence="2 5" id="KW-0812">Transmembrane</keyword>
<feature type="transmembrane region" description="Helical" evidence="5">
    <location>
        <begin position="43"/>
        <end position="63"/>
    </location>
</feature>
<dbReference type="GO" id="GO:0022857">
    <property type="term" value="F:transmembrane transporter activity"/>
    <property type="evidence" value="ECO:0007669"/>
    <property type="project" value="InterPro"/>
</dbReference>
<evidence type="ECO:0000313" key="8">
    <source>
        <dbReference type="Proteomes" id="UP000318509"/>
    </source>
</evidence>
<evidence type="ECO:0000256" key="2">
    <source>
        <dbReference type="ARBA" id="ARBA00022692"/>
    </source>
</evidence>
<feature type="transmembrane region" description="Helical" evidence="5">
    <location>
        <begin position="305"/>
        <end position="326"/>
    </location>
</feature>
<evidence type="ECO:0000259" key="6">
    <source>
        <dbReference type="PROSITE" id="PS50850"/>
    </source>
</evidence>
<dbReference type="PANTHER" id="PTHR11360">
    <property type="entry name" value="MONOCARBOXYLATE TRANSPORTER"/>
    <property type="match status" value="1"/>
</dbReference>
<dbReference type="PANTHER" id="PTHR11360:SF290">
    <property type="entry name" value="MONOCARBOXYLATE MFS PERMEASE"/>
    <property type="match status" value="1"/>
</dbReference>
<dbReference type="InterPro" id="IPR036259">
    <property type="entry name" value="MFS_trans_sf"/>
</dbReference>
<organism evidence="7 8">
    <name type="scientific">Candidatus Segetimicrobium genomatis</name>
    <dbReference type="NCBI Taxonomy" id="2569760"/>
    <lineage>
        <taxon>Bacteria</taxon>
        <taxon>Bacillati</taxon>
        <taxon>Candidatus Sysuimicrobiota</taxon>
        <taxon>Candidatus Sysuimicrobiia</taxon>
        <taxon>Candidatus Sysuimicrobiales</taxon>
        <taxon>Candidatus Segetimicrobiaceae</taxon>
        <taxon>Candidatus Segetimicrobium</taxon>
    </lineage>
</organism>
<feature type="transmembrane region" description="Helical" evidence="5">
    <location>
        <begin position="103"/>
        <end position="126"/>
    </location>
</feature>
<evidence type="ECO:0000256" key="4">
    <source>
        <dbReference type="ARBA" id="ARBA00023136"/>
    </source>
</evidence>
<dbReference type="PROSITE" id="PS51257">
    <property type="entry name" value="PROKAR_LIPOPROTEIN"/>
    <property type="match status" value="1"/>
</dbReference>
<dbReference type="Pfam" id="PF07690">
    <property type="entry name" value="MFS_1"/>
    <property type="match status" value="1"/>
</dbReference>
<feature type="transmembrane region" description="Helical" evidence="5">
    <location>
        <begin position="7"/>
        <end position="31"/>
    </location>
</feature>
<proteinExistence type="predicted"/>
<feature type="transmembrane region" description="Helical" evidence="5">
    <location>
        <begin position="209"/>
        <end position="231"/>
    </location>
</feature>
<reference evidence="7 8" key="1">
    <citation type="journal article" date="2019" name="Nat. Microbiol.">
        <title>Mediterranean grassland soil C-N compound turnover is dependent on rainfall and depth, and is mediated by genomically divergent microorganisms.</title>
        <authorList>
            <person name="Diamond S."/>
            <person name="Andeer P.F."/>
            <person name="Li Z."/>
            <person name="Crits-Christoph A."/>
            <person name="Burstein D."/>
            <person name="Anantharaman K."/>
            <person name="Lane K.R."/>
            <person name="Thomas B.C."/>
            <person name="Pan C."/>
            <person name="Northen T.R."/>
            <person name="Banfield J.F."/>
        </authorList>
    </citation>
    <scope>NUCLEOTIDE SEQUENCE [LARGE SCALE GENOMIC DNA]</scope>
    <source>
        <strain evidence="7">NP_3</strain>
    </source>
</reference>
<dbReference type="PROSITE" id="PS50850">
    <property type="entry name" value="MFS"/>
    <property type="match status" value="1"/>
</dbReference>
<feature type="domain" description="Major facilitator superfamily (MFS) profile" evidence="6">
    <location>
        <begin position="6"/>
        <end position="394"/>
    </location>
</feature>
<comment type="caution">
    <text evidence="7">The sequence shown here is derived from an EMBL/GenBank/DDBJ whole genome shotgun (WGS) entry which is preliminary data.</text>
</comment>
<dbReference type="EMBL" id="VBAK01000094">
    <property type="protein sequence ID" value="TMI91421.1"/>
    <property type="molecule type" value="Genomic_DNA"/>
</dbReference>
<evidence type="ECO:0000256" key="1">
    <source>
        <dbReference type="ARBA" id="ARBA00004651"/>
    </source>
</evidence>
<gene>
    <name evidence="7" type="ORF">E6H00_04125</name>
</gene>
<feature type="transmembrane region" description="Helical" evidence="5">
    <location>
        <begin position="368"/>
        <end position="389"/>
    </location>
</feature>
<accession>A0A537K6N1</accession>